<keyword evidence="1" id="KW-1133">Transmembrane helix</keyword>
<keyword evidence="2" id="KW-0732">Signal</keyword>
<accession>I2GT05</accession>
<dbReference type="InterPro" id="IPR016032">
    <property type="entry name" value="Sig_transdc_resp-reg_C-effctor"/>
</dbReference>
<dbReference type="SMART" id="SM00421">
    <property type="entry name" value="HTH_LUXR"/>
    <property type="match status" value="1"/>
</dbReference>
<evidence type="ECO:0000313" key="4">
    <source>
        <dbReference type="EMBL" id="CCH57034.1"/>
    </source>
</evidence>
<name>I2GT05_9BACT</name>
<evidence type="ECO:0000313" key="5">
    <source>
        <dbReference type="Proteomes" id="UP000009309"/>
    </source>
</evidence>
<dbReference type="eggNOG" id="COG0457">
    <property type="taxonomic scope" value="Bacteria"/>
</dbReference>
<dbReference type="AlphaFoldDB" id="I2GT05"/>
<keyword evidence="1" id="KW-0472">Membrane</keyword>
<dbReference type="Gene3D" id="1.10.10.10">
    <property type="entry name" value="Winged helix-like DNA-binding domain superfamily/Winged helix DNA-binding domain"/>
    <property type="match status" value="1"/>
</dbReference>
<dbReference type="SUPFAM" id="SSF48452">
    <property type="entry name" value="TPR-like"/>
    <property type="match status" value="1"/>
</dbReference>
<dbReference type="GO" id="GO:0003677">
    <property type="term" value="F:DNA binding"/>
    <property type="evidence" value="ECO:0007669"/>
    <property type="project" value="InterPro"/>
</dbReference>
<feature type="chain" id="PRO_5003660174" evidence="2">
    <location>
        <begin position="21"/>
        <end position="593"/>
    </location>
</feature>
<reference evidence="4 5" key="1">
    <citation type="journal article" date="2012" name="J. Bacteriol.">
        <title>Genome Sequence of the Filamentous Bacterium Fibrisoma limi BUZ 3T.</title>
        <authorList>
            <person name="Filippini M."/>
            <person name="Qi W."/>
            <person name="Jaenicke S."/>
            <person name="Goesmann A."/>
            <person name="Smits T.H."/>
            <person name="Bagheri H.C."/>
        </authorList>
    </citation>
    <scope>NUCLEOTIDE SEQUENCE [LARGE SCALE GENOMIC DNA]</scope>
    <source>
        <strain evidence="5">BUZ 3T</strain>
    </source>
</reference>
<feature type="signal peptide" evidence="2">
    <location>
        <begin position="1"/>
        <end position="20"/>
    </location>
</feature>
<proteinExistence type="predicted"/>
<sequence length="593" mass="69133">MNVRLCILTLVLFKAQLLSAQINRAYFRQLSDEPQFTYADAYLTNRWFDFYDSIQQPAKRPAMLADYSFMRAEAKGPKATALMRVFWCRNQQFADLYFRKQAQGVIDSLVSIRQYAHQHNLQAEEGICWLAWCKVIIEHSGKMDERKRRILVYDGAIRGMSLLQNLPLSVIHQYHGATYDIIHHVWWIGMYFFKIQEYDLARRAVALGNQWAHPQLDTKEEHPYGYNYYKWQFLNDLGSCHLRLGKLKEAAYWYQKAYTFGLSYGSSVHSSVSYGNLGVVLSRQGKHAAAIPYLKKAIEAVRRGNDRQSEFNAMVPLSEVYLNLKQYDKAYPALLRSMALYDSVRAFVDQTDSLDIIPLFAGLGEVYQHRGDLQKALYYTQLANRLEEKQRKNDDARIFHQKQEKLEAEAYRVKLSQIDADRDYAVWLRNASITGLVLVLLISALYLRYQRKRRREAEQQLAFITQEARTRTEQLTQLQQLREATAKSATDENLPHIAELMELAILTEADWERFRQLFEQVYPNYLLRLRRKHTMLTPAETRIICLSRLSLSTKEMADMLGVSADTIVKTRYRIRKKTNLPEGTDLGEAFADV</sequence>
<dbReference type="InterPro" id="IPR019734">
    <property type="entry name" value="TPR_rpt"/>
</dbReference>
<dbReference type="EMBL" id="CAIT01000010">
    <property type="protein sequence ID" value="CCH57034.1"/>
    <property type="molecule type" value="Genomic_DNA"/>
</dbReference>
<dbReference type="Proteomes" id="UP000009309">
    <property type="component" value="Unassembled WGS sequence"/>
</dbReference>
<feature type="transmembrane region" description="Helical" evidence="1">
    <location>
        <begin position="424"/>
        <end position="447"/>
    </location>
</feature>
<dbReference type="STRING" id="1185876.BN8_06433"/>
<dbReference type="InterPro" id="IPR011990">
    <property type="entry name" value="TPR-like_helical_dom_sf"/>
</dbReference>
<dbReference type="InterPro" id="IPR036388">
    <property type="entry name" value="WH-like_DNA-bd_sf"/>
</dbReference>
<dbReference type="Gene3D" id="1.25.40.10">
    <property type="entry name" value="Tetratricopeptide repeat domain"/>
    <property type="match status" value="1"/>
</dbReference>
<evidence type="ECO:0000256" key="2">
    <source>
        <dbReference type="SAM" id="SignalP"/>
    </source>
</evidence>
<evidence type="ECO:0000256" key="1">
    <source>
        <dbReference type="SAM" id="Phobius"/>
    </source>
</evidence>
<dbReference type="SMART" id="SM00028">
    <property type="entry name" value="TPR"/>
    <property type="match status" value="4"/>
</dbReference>
<protein>
    <submittedName>
        <fullName evidence="4">Putative periplasmic ligand-binding sensor protein</fullName>
    </submittedName>
</protein>
<keyword evidence="5" id="KW-1185">Reference proteome</keyword>
<dbReference type="GO" id="GO:0006355">
    <property type="term" value="P:regulation of DNA-templated transcription"/>
    <property type="evidence" value="ECO:0007669"/>
    <property type="project" value="InterPro"/>
</dbReference>
<dbReference type="OrthoDB" id="920116at2"/>
<feature type="domain" description="HTH luxR-type" evidence="3">
    <location>
        <begin position="533"/>
        <end position="590"/>
    </location>
</feature>
<organism evidence="4 5">
    <name type="scientific">Fibrisoma limi BUZ 3</name>
    <dbReference type="NCBI Taxonomy" id="1185876"/>
    <lineage>
        <taxon>Bacteria</taxon>
        <taxon>Pseudomonadati</taxon>
        <taxon>Bacteroidota</taxon>
        <taxon>Cytophagia</taxon>
        <taxon>Cytophagales</taxon>
        <taxon>Spirosomataceae</taxon>
        <taxon>Fibrisoma</taxon>
    </lineage>
</organism>
<evidence type="ECO:0000259" key="3">
    <source>
        <dbReference type="SMART" id="SM00421"/>
    </source>
</evidence>
<dbReference type="SUPFAM" id="SSF46894">
    <property type="entry name" value="C-terminal effector domain of the bipartite response regulators"/>
    <property type="match status" value="1"/>
</dbReference>
<keyword evidence="1" id="KW-0812">Transmembrane</keyword>
<dbReference type="RefSeq" id="WP_009285595.1">
    <property type="nucleotide sequence ID" value="NZ_CAIT01000010.1"/>
</dbReference>
<gene>
    <name evidence="4" type="ORF">BN8_06433</name>
</gene>
<dbReference type="InterPro" id="IPR000792">
    <property type="entry name" value="Tscrpt_reg_LuxR_C"/>
</dbReference>
<comment type="caution">
    <text evidence="4">The sequence shown here is derived from an EMBL/GenBank/DDBJ whole genome shotgun (WGS) entry which is preliminary data.</text>
</comment>
<dbReference type="Pfam" id="PF13424">
    <property type="entry name" value="TPR_12"/>
    <property type="match status" value="1"/>
</dbReference>